<protein>
    <submittedName>
        <fullName evidence="3">Spermidine synthase</fullName>
    </submittedName>
</protein>
<dbReference type="Gene3D" id="3.40.50.150">
    <property type="entry name" value="Vaccinia Virus protein VP39"/>
    <property type="match status" value="1"/>
</dbReference>
<dbReference type="Pfam" id="PF01564">
    <property type="entry name" value="Spermine_synth"/>
    <property type="match status" value="1"/>
</dbReference>
<keyword evidence="1" id="KW-0620">Polyamine biosynthesis</keyword>
<dbReference type="SUPFAM" id="SSF103473">
    <property type="entry name" value="MFS general substrate transporter"/>
    <property type="match status" value="1"/>
</dbReference>
<gene>
    <name evidence="3" type="ORF">DFJ68_3032</name>
</gene>
<dbReference type="InterPro" id="IPR036259">
    <property type="entry name" value="MFS_trans_sf"/>
</dbReference>
<keyword evidence="2" id="KW-1133">Transmembrane helix</keyword>
<feature type="transmembrane region" description="Helical" evidence="2">
    <location>
        <begin position="98"/>
        <end position="117"/>
    </location>
</feature>
<dbReference type="Proteomes" id="UP000278440">
    <property type="component" value="Unassembled WGS sequence"/>
</dbReference>
<dbReference type="PANTHER" id="PTHR43317">
    <property type="entry name" value="THERMOSPERMINE SYNTHASE ACAULIS5"/>
    <property type="match status" value="1"/>
</dbReference>
<sequence length="520" mass="53138">MVTPDALLVDEGPPVTAEARRVDRALPGWLAVVLVVVSSAAVLVLEITSLRLIAPYVGITVETNTGVIGLALAAIALGSWAGGAAADRRPPRAMIGPLLVVGGALVLVVTPAVRLAAAAVGPSDAPSVALLLAGVTVFAPAAVLSAVSPMVVKLQLASLDDTGSVVGRLSSIGTLGAILATFLTGFVLVAVVPTSVILLATGALLVVGGAALVVLARRDGIRTSTGTSAALAVALVAAVGCVAVPSPCDVETTYHCASVRPDPARPGGQVLVLDTLRHSYVDPADPTYLEFGYAKTFAAALDTLPDTARDVLHVGGGGMTLPRYLLDQRPDITNTVVEIDPGVVDVDRTRLALPDDPRLRVDVGDGRVAVAQLADDSVDAYVGDAFGGVAVPWHLTTRETFADVARVLRPGGLVVLNVIDFGPLDFARSELATVASVFAHTALAVVPGSLGGAGGNLVIIASDRSLDREALTRALVRQASPMTLVEDADVAALVAAAPMVLRDDHAPVDQLLTTTRTRTR</sequence>
<feature type="transmembrane region" description="Helical" evidence="2">
    <location>
        <begin position="129"/>
        <end position="152"/>
    </location>
</feature>
<feature type="transmembrane region" description="Helical" evidence="2">
    <location>
        <begin position="29"/>
        <end position="54"/>
    </location>
</feature>
<feature type="transmembrane region" description="Helical" evidence="2">
    <location>
        <begin position="197"/>
        <end position="216"/>
    </location>
</feature>
<evidence type="ECO:0000313" key="4">
    <source>
        <dbReference type="Proteomes" id="UP000278440"/>
    </source>
</evidence>
<keyword evidence="2" id="KW-0812">Transmembrane</keyword>
<comment type="caution">
    <text evidence="3">The sequence shown here is derived from an EMBL/GenBank/DDBJ whole genome shotgun (WGS) entry which is preliminary data.</text>
</comment>
<organism evidence="3 4">
    <name type="scientific">Terracoccus luteus</name>
    <dbReference type="NCBI Taxonomy" id="53356"/>
    <lineage>
        <taxon>Bacteria</taxon>
        <taxon>Bacillati</taxon>
        <taxon>Actinomycetota</taxon>
        <taxon>Actinomycetes</taxon>
        <taxon>Micrococcales</taxon>
        <taxon>Intrasporangiaceae</taxon>
        <taxon>Terracoccus</taxon>
    </lineage>
</organism>
<dbReference type="PANTHER" id="PTHR43317:SF1">
    <property type="entry name" value="THERMOSPERMINE SYNTHASE ACAULIS5"/>
    <property type="match status" value="1"/>
</dbReference>
<dbReference type="EMBL" id="RBXT01000001">
    <property type="protein sequence ID" value="RKT79559.1"/>
    <property type="molecule type" value="Genomic_DNA"/>
</dbReference>
<accession>A0A495Y1P9</accession>
<dbReference type="CDD" id="cd02440">
    <property type="entry name" value="AdoMet_MTases"/>
    <property type="match status" value="1"/>
</dbReference>
<evidence type="ECO:0000256" key="1">
    <source>
        <dbReference type="ARBA" id="ARBA00023115"/>
    </source>
</evidence>
<keyword evidence="2" id="KW-0472">Membrane</keyword>
<proteinExistence type="predicted"/>
<reference evidence="3 4" key="1">
    <citation type="submission" date="2018-10" db="EMBL/GenBank/DDBJ databases">
        <title>Sequencing the genomes of 1000 actinobacteria strains.</title>
        <authorList>
            <person name="Klenk H.-P."/>
        </authorList>
    </citation>
    <scope>NUCLEOTIDE SEQUENCE [LARGE SCALE GENOMIC DNA]</scope>
    <source>
        <strain evidence="3 4">DSM 44267</strain>
    </source>
</reference>
<feature type="transmembrane region" description="Helical" evidence="2">
    <location>
        <begin position="228"/>
        <end position="246"/>
    </location>
</feature>
<evidence type="ECO:0000256" key="2">
    <source>
        <dbReference type="SAM" id="Phobius"/>
    </source>
</evidence>
<dbReference type="AlphaFoldDB" id="A0A495Y1P9"/>
<evidence type="ECO:0000313" key="3">
    <source>
        <dbReference type="EMBL" id="RKT79559.1"/>
    </source>
</evidence>
<dbReference type="RefSeq" id="WP_211333385.1">
    <property type="nucleotide sequence ID" value="NZ_RBXT01000001.1"/>
</dbReference>
<dbReference type="GO" id="GO:0006596">
    <property type="term" value="P:polyamine biosynthetic process"/>
    <property type="evidence" value="ECO:0007669"/>
    <property type="project" value="UniProtKB-KW"/>
</dbReference>
<name>A0A495Y1P9_9MICO</name>
<feature type="transmembrane region" description="Helical" evidence="2">
    <location>
        <begin position="66"/>
        <end position="86"/>
    </location>
</feature>
<keyword evidence="4" id="KW-1185">Reference proteome</keyword>
<dbReference type="NCBIfam" id="NF037959">
    <property type="entry name" value="MFS_SpdSyn"/>
    <property type="match status" value="1"/>
</dbReference>
<dbReference type="SUPFAM" id="SSF53335">
    <property type="entry name" value="S-adenosyl-L-methionine-dependent methyltransferases"/>
    <property type="match status" value="1"/>
</dbReference>
<dbReference type="InterPro" id="IPR029063">
    <property type="entry name" value="SAM-dependent_MTases_sf"/>
</dbReference>
<feature type="transmembrane region" description="Helical" evidence="2">
    <location>
        <begin position="172"/>
        <end position="191"/>
    </location>
</feature>